<accession>A0A318CZL5</accession>
<dbReference type="GO" id="GO:0005737">
    <property type="term" value="C:cytoplasm"/>
    <property type="evidence" value="ECO:0007669"/>
    <property type="project" value="InterPro"/>
</dbReference>
<comment type="caution">
    <text evidence="7">Lacks conserved residue(s) required for the propagation of feature annotation.</text>
</comment>
<keyword evidence="3 7" id="KW-0436">Ligase</keyword>
<dbReference type="UniPathway" id="UPA00253">
    <property type="reaction ID" value="UER00334"/>
</dbReference>
<feature type="binding site" evidence="7">
    <location>
        <position position="391"/>
    </location>
    <ligand>
        <name>ATP</name>
        <dbReference type="ChEBI" id="CHEBI:30616"/>
    </ligand>
</feature>
<keyword evidence="4 7" id="KW-0547">Nucleotide-binding</keyword>
<dbReference type="Proteomes" id="UP000247689">
    <property type="component" value="Unassembled WGS sequence"/>
</dbReference>
<keyword evidence="5 7" id="KW-0067">ATP-binding</keyword>
<evidence type="ECO:0000313" key="11">
    <source>
        <dbReference type="EMBL" id="PXF62412.1"/>
    </source>
</evidence>
<comment type="similarity">
    <text evidence="2 7 8">In the C-terminal section; belongs to the NAD synthetase family.</text>
</comment>
<organism evidence="11 12">
    <name type="scientific">Kangiella spongicola</name>
    <dbReference type="NCBI Taxonomy" id="796379"/>
    <lineage>
        <taxon>Bacteria</taxon>
        <taxon>Pseudomonadati</taxon>
        <taxon>Pseudomonadota</taxon>
        <taxon>Gammaproteobacteria</taxon>
        <taxon>Kangiellales</taxon>
        <taxon>Kangiellaceae</taxon>
        <taxon>Kangiella</taxon>
    </lineage>
</organism>
<feature type="binding site" evidence="7">
    <location>
        <position position="367"/>
    </location>
    <ligand>
        <name>deamido-NAD(+)</name>
        <dbReference type="ChEBI" id="CHEBI:58437"/>
        <note>ligand shared between two neighboring subunits</note>
    </ligand>
</feature>
<comment type="function">
    <text evidence="7">Catalyzes the ATP-dependent amidation of deamido-NAD to form NAD. Uses L-glutamine as a nitrogen source.</text>
</comment>
<comment type="caution">
    <text evidence="11">The sequence shown here is derived from an EMBL/GenBank/DDBJ whole genome shotgun (WGS) entry which is preliminary data.</text>
</comment>
<feature type="active site" description="For glutaminase activity" evidence="7">
    <location>
        <position position="108"/>
    </location>
</feature>
<dbReference type="EMBL" id="QICH01000004">
    <property type="protein sequence ID" value="PXF62412.1"/>
    <property type="molecule type" value="Genomic_DNA"/>
</dbReference>
<dbReference type="InterPro" id="IPR014445">
    <property type="entry name" value="Gln-dep_NAD_synthase"/>
</dbReference>
<evidence type="ECO:0000256" key="3">
    <source>
        <dbReference type="ARBA" id="ARBA00022598"/>
    </source>
</evidence>
<dbReference type="GO" id="GO:0008795">
    <property type="term" value="F:NAD+ synthase activity"/>
    <property type="evidence" value="ECO:0007669"/>
    <property type="project" value="UniProtKB-UniRule"/>
</dbReference>
<feature type="active site" description="Proton acceptor; for glutaminase activity" evidence="7">
    <location>
        <position position="41"/>
    </location>
</feature>
<dbReference type="GO" id="GO:0003952">
    <property type="term" value="F:NAD+ synthase (glutamine-hydrolyzing) activity"/>
    <property type="evidence" value="ECO:0007669"/>
    <property type="project" value="UniProtKB-UniRule"/>
</dbReference>
<evidence type="ECO:0000256" key="8">
    <source>
        <dbReference type="PIRNR" id="PIRNR006630"/>
    </source>
</evidence>
<dbReference type="HAMAP" id="MF_02090">
    <property type="entry name" value="NadE_glutamine_dep"/>
    <property type="match status" value="1"/>
</dbReference>
<dbReference type="InterPro" id="IPR022310">
    <property type="entry name" value="NAD/GMP_synthase"/>
</dbReference>
<dbReference type="SUPFAM" id="SSF56317">
    <property type="entry name" value="Carbon-nitrogen hydrolase"/>
    <property type="match status" value="1"/>
</dbReference>
<dbReference type="GO" id="GO:0005524">
    <property type="term" value="F:ATP binding"/>
    <property type="evidence" value="ECO:0007669"/>
    <property type="project" value="UniProtKB-UniRule"/>
</dbReference>
<feature type="active site" description="Nucleophile; for glutaminase activity" evidence="7">
    <location>
        <position position="144"/>
    </location>
</feature>
<dbReference type="FunFam" id="3.40.50.620:FF:000106">
    <property type="entry name" value="Glutamine-dependent NAD(+) synthetase"/>
    <property type="match status" value="1"/>
</dbReference>
<dbReference type="CDD" id="cd00553">
    <property type="entry name" value="NAD_synthase"/>
    <property type="match status" value="1"/>
</dbReference>
<dbReference type="InterPro" id="IPR014729">
    <property type="entry name" value="Rossmann-like_a/b/a_fold"/>
</dbReference>
<proteinExistence type="inferred from homology"/>
<comment type="similarity">
    <text evidence="9">Belongs to the NAD synthetase family.</text>
</comment>
<dbReference type="Pfam" id="PF02540">
    <property type="entry name" value="NAD_synthase"/>
    <property type="match status" value="1"/>
</dbReference>
<evidence type="ECO:0000256" key="2">
    <source>
        <dbReference type="ARBA" id="ARBA00007145"/>
    </source>
</evidence>
<feature type="binding site" evidence="7">
    <location>
        <position position="506"/>
    </location>
    <ligand>
        <name>deamido-NAD(+)</name>
        <dbReference type="ChEBI" id="CHEBI:58437"/>
        <note>ligand shared between two neighboring subunits</note>
    </ligand>
</feature>
<dbReference type="InterPro" id="IPR003694">
    <property type="entry name" value="NAD_synthase"/>
</dbReference>
<keyword evidence="12" id="KW-1185">Reference proteome</keyword>
<dbReference type="Gene3D" id="3.60.110.10">
    <property type="entry name" value="Carbon-nitrogen hydrolase"/>
    <property type="match status" value="1"/>
</dbReference>
<feature type="binding site" evidence="7">
    <location>
        <begin position="284"/>
        <end position="291"/>
    </location>
    <ligand>
        <name>ATP</name>
        <dbReference type="ChEBI" id="CHEBI:30616"/>
    </ligand>
</feature>
<dbReference type="PANTHER" id="PTHR23090:SF9">
    <property type="entry name" value="GLUTAMINE-DEPENDENT NAD(+) SYNTHETASE"/>
    <property type="match status" value="1"/>
</dbReference>
<dbReference type="PROSITE" id="PS50263">
    <property type="entry name" value="CN_HYDROLASE"/>
    <property type="match status" value="1"/>
</dbReference>
<dbReference type="GO" id="GO:0009435">
    <property type="term" value="P:NAD+ biosynthetic process"/>
    <property type="evidence" value="ECO:0007669"/>
    <property type="project" value="UniProtKB-UniRule"/>
</dbReference>
<dbReference type="NCBIfam" id="NF010588">
    <property type="entry name" value="PRK13981.1"/>
    <property type="match status" value="1"/>
</dbReference>
<comment type="pathway">
    <text evidence="1 7 8">Cofactor biosynthesis; NAD(+) biosynthesis; NAD(+) from deamido-NAD(+) (L-Gln route): step 1/1.</text>
</comment>
<feature type="binding site" evidence="7">
    <location>
        <position position="176"/>
    </location>
    <ligand>
        <name>L-glutamine</name>
        <dbReference type="ChEBI" id="CHEBI:58359"/>
    </ligand>
</feature>
<dbReference type="PANTHER" id="PTHR23090">
    <property type="entry name" value="NH 3 /GLUTAMINE-DEPENDENT NAD + SYNTHETASE"/>
    <property type="match status" value="1"/>
</dbReference>
<evidence type="ECO:0000259" key="10">
    <source>
        <dbReference type="PROSITE" id="PS50263"/>
    </source>
</evidence>
<dbReference type="InterPro" id="IPR036526">
    <property type="entry name" value="C-N_Hydrolase_sf"/>
</dbReference>
<feature type="binding site" evidence="7">
    <location>
        <position position="114"/>
    </location>
    <ligand>
        <name>L-glutamine</name>
        <dbReference type="ChEBI" id="CHEBI:58359"/>
    </ligand>
</feature>
<dbReference type="OrthoDB" id="9760188at2"/>
<dbReference type="GO" id="GO:0004359">
    <property type="term" value="F:glutaminase activity"/>
    <property type="evidence" value="ECO:0007669"/>
    <property type="project" value="InterPro"/>
</dbReference>
<evidence type="ECO:0000256" key="6">
    <source>
        <dbReference type="ARBA" id="ARBA00023027"/>
    </source>
</evidence>
<comment type="catalytic activity">
    <reaction evidence="7 8">
        <text>deamido-NAD(+) + L-glutamine + ATP + H2O = L-glutamate + AMP + diphosphate + NAD(+) + H(+)</text>
        <dbReference type="Rhea" id="RHEA:24384"/>
        <dbReference type="ChEBI" id="CHEBI:15377"/>
        <dbReference type="ChEBI" id="CHEBI:15378"/>
        <dbReference type="ChEBI" id="CHEBI:29985"/>
        <dbReference type="ChEBI" id="CHEBI:30616"/>
        <dbReference type="ChEBI" id="CHEBI:33019"/>
        <dbReference type="ChEBI" id="CHEBI:57540"/>
        <dbReference type="ChEBI" id="CHEBI:58359"/>
        <dbReference type="ChEBI" id="CHEBI:58437"/>
        <dbReference type="ChEBI" id="CHEBI:456215"/>
        <dbReference type="EC" id="6.3.5.1"/>
    </reaction>
</comment>
<gene>
    <name evidence="7" type="primary">nadE</name>
    <name evidence="11" type="ORF">DL796_11440</name>
</gene>
<feature type="binding site" evidence="7">
    <location>
        <position position="396"/>
    </location>
    <ligand>
        <name>deamido-NAD(+)</name>
        <dbReference type="ChEBI" id="CHEBI:58437"/>
        <note>ligand shared between two neighboring subunits</note>
    </ligand>
</feature>
<dbReference type="AlphaFoldDB" id="A0A318CZL5"/>
<sequence>MRIALAQNNYIVGDIHHNLELIKKSVKQAEAADADIVVFSELALSGYPPEDLLLRQDLYALIEKALNELMSMQSSVAMVVGHPRKEGGDTFNSASLIYQGDCLLTYDKQLLPNYSVFDEKRYFTAASDCPVVNFKGVNISILICEDLWFKEPAKVAKLAGADIILSPNASPYYYGKAEVRGQAMSCRADENDIPVIYVNQVGAQDELVFDGCSSAYDANGETVFTAAEMSEDFACVDFDVENNRLVSLQENSVQFDDEEEIWQALMLGVRDYVKKNGFPGALLGLSGGIDSAVTLAVAADALGTENVNAVMMPFKYTSSMSIEDAKAEAEALGVEFDIISIEPIYDAFMQQMSEQLAGTKLDTTEQNIQARCRGTVLMGLSNKYGRIVLTTGNKSEIAVGYCTLYGDMAGGFNVLKDVSKTMVYRLAKYRNTISPVIPERVITRPPSAELAPDQKDEDNLPPYDILDGILEAYVEHDRSISDIVALGYDDDTVRRVVRLVDINEHKRRQAAPGVRISKRAFGRDRRYPITSGFGRQFK</sequence>
<dbReference type="Pfam" id="PF00795">
    <property type="entry name" value="CN_hydrolase"/>
    <property type="match status" value="1"/>
</dbReference>
<keyword evidence="6 7" id="KW-0520">NAD</keyword>
<evidence type="ECO:0000256" key="4">
    <source>
        <dbReference type="ARBA" id="ARBA00022741"/>
    </source>
</evidence>
<name>A0A318CZL5_9GAMM</name>
<protein>
    <recommendedName>
        <fullName evidence="7 8">Glutamine-dependent NAD(+) synthetase</fullName>
        <ecNumber evidence="7 8">6.3.5.1</ecNumber>
    </recommendedName>
    <alternativeName>
        <fullName evidence="7 8">NAD(+) synthase [glutamine-hydrolyzing]</fullName>
    </alternativeName>
</protein>
<dbReference type="SUPFAM" id="SSF52402">
    <property type="entry name" value="Adenine nucleotide alpha hydrolases-like"/>
    <property type="match status" value="1"/>
</dbReference>
<reference evidence="11 12" key="1">
    <citation type="submission" date="2018-05" db="EMBL/GenBank/DDBJ databases">
        <title>Kangiella spongicola genome sequence.</title>
        <authorList>
            <person name="Maclea K.S."/>
            <person name="Goen A.E."/>
            <person name="Kelley C."/>
            <person name="Underriner A."/>
            <person name="Silverwood T."/>
            <person name="Trachtenberg A.M."/>
        </authorList>
    </citation>
    <scope>NUCLEOTIDE SEQUENCE [LARGE SCALE GENOMIC DNA]</scope>
    <source>
        <strain evidence="11 12">ATCC BAA-2076</strain>
    </source>
</reference>
<evidence type="ECO:0000256" key="7">
    <source>
        <dbReference type="HAMAP-Rule" id="MF_02090"/>
    </source>
</evidence>
<feature type="domain" description="CN hydrolase" evidence="10">
    <location>
        <begin position="1"/>
        <end position="240"/>
    </location>
</feature>
<dbReference type="PIRSF" id="PIRSF006630">
    <property type="entry name" value="NADS_GAT"/>
    <property type="match status" value="1"/>
</dbReference>
<evidence type="ECO:0000256" key="1">
    <source>
        <dbReference type="ARBA" id="ARBA00005188"/>
    </source>
</evidence>
<dbReference type="EC" id="6.3.5.1" evidence="7 8"/>
<feature type="binding site" evidence="7">
    <location>
        <position position="170"/>
    </location>
    <ligand>
        <name>L-glutamine</name>
        <dbReference type="ChEBI" id="CHEBI:58359"/>
    </ligand>
</feature>
<dbReference type="Gene3D" id="3.40.50.620">
    <property type="entry name" value="HUPs"/>
    <property type="match status" value="1"/>
</dbReference>
<evidence type="ECO:0000256" key="5">
    <source>
        <dbReference type="ARBA" id="ARBA00022840"/>
    </source>
</evidence>
<evidence type="ECO:0000313" key="12">
    <source>
        <dbReference type="Proteomes" id="UP000247689"/>
    </source>
</evidence>
<dbReference type="NCBIfam" id="TIGR00552">
    <property type="entry name" value="nadE"/>
    <property type="match status" value="1"/>
</dbReference>
<dbReference type="InterPro" id="IPR003010">
    <property type="entry name" value="C-N_Hydrolase"/>
</dbReference>
<evidence type="ECO:0000256" key="9">
    <source>
        <dbReference type="RuleBase" id="RU003811"/>
    </source>
</evidence>
<dbReference type="CDD" id="cd07570">
    <property type="entry name" value="GAT_Gln-NAD-synth"/>
    <property type="match status" value="1"/>
</dbReference>